<keyword evidence="1 4" id="KW-0808">Transferase</keyword>
<name>A0A7Z0HXN6_9RHOB</name>
<dbReference type="AlphaFoldDB" id="A0A7Z0HXN6"/>
<feature type="domain" description="Sulfotransferase" evidence="3">
    <location>
        <begin position="19"/>
        <end position="210"/>
    </location>
</feature>
<evidence type="ECO:0000259" key="3">
    <source>
        <dbReference type="Pfam" id="PF00685"/>
    </source>
</evidence>
<evidence type="ECO:0000256" key="2">
    <source>
        <dbReference type="ARBA" id="ARBA00023180"/>
    </source>
</evidence>
<dbReference type="RefSeq" id="WP_179904925.1">
    <property type="nucleotide sequence ID" value="NZ_JACBXS010000006.1"/>
</dbReference>
<comment type="caution">
    <text evidence="4">The sequence shown here is derived from an EMBL/GenBank/DDBJ whole genome shotgun (WGS) entry which is preliminary data.</text>
</comment>
<evidence type="ECO:0000313" key="4">
    <source>
        <dbReference type="EMBL" id="NYS24221.1"/>
    </source>
</evidence>
<organism evidence="4 5">
    <name type="scientific">Rhabdonatronobacter sediminivivens</name>
    <dbReference type="NCBI Taxonomy" id="2743469"/>
    <lineage>
        <taxon>Bacteria</taxon>
        <taxon>Pseudomonadati</taxon>
        <taxon>Pseudomonadota</taxon>
        <taxon>Alphaproteobacteria</taxon>
        <taxon>Rhodobacterales</taxon>
        <taxon>Paracoccaceae</taxon>
        <taxon>Rhabdonatronobacter</taxon>
    </lineage>
</organism>
<dbReference type="InterPro" id="IPR027417">
    <property type="entry name" value="P-loop_NTPase"/>
</dbReference>
<accession>A0A7Z0HXN6</accession>
<keyword evidence="2" id="KW-0325">Glycoprotein</keyword>
<gene>
    <name evidence="4" type="ORF">HUK65_04380</name>
</gene>
<dbReference type="Gene3D" id="3.40.50.300">
    <property type="entry name" value="P-loop containing nucleotide triphosphate hydrolases"/>
    <property type="match status" value="1"/>
</dbReference>
<reference evidence="4 5" key="1">
    <citation type="journal article" date="2000" name="Arch. Microbiol.">
        <title>Rhodobaca bogoriensis gen. nov. and sp. nov., an alkaliphilic purple nonsulfur bacterium from African Rift Valley soda lakes.</title>
        <authorList>
            <person name="Milford A.D."/>
            <person name="Achenbach L.A."/>
            <person name="Jung D.O."/>
            <person name="Madigan M.T."/>
        </authorList>
    </citation>
    <scope>NUCLEOTIDE SEQUENCE [LARGE SCALE GENOMIC DNA]</scope>
    <source>
        <strain evidence="4 5">2376</strain>
    </source>
</reference>
<evidence type="ECO:0000256" key="1">
    <source>
        <dbReference type="ARBA" id="ARBA00022679"/>
    </source>
</evidence>
<dbReference type="InterPro" id="IPR000863">
    <property type="entry name" value="Sulfotransferase_dom"/>
</dbReference>
<keyword evidence="5" id="KW-1185">Reference proteome</keyword>
<sequence>MTQPAQAPGQEAAARANITDILCIGAQKASTSWLHHVLNAHPRTHAFPNSRPVTSTNKEAHFWDWNRKRGIDWYRTLMTPPDPTMLSLDFTPEYSTLSEGDIAECKRLNPDARVIYVLRDPLARAVSAVRMHTKWATDDAAADAVQVPFDDAFLELVARAGIVSMGSYVANFQRWAKHYDDILVLNYEDIRRDRHQVIDRVFAHCGLEIDTMPPEAKAEFDARMAKRVWASVPYALTPEALHFLHGLMWPKRQAAERFFGFNFEEYREILGHV</sequence>
<dbReference type="Pfam" id="PF00685">
    <property type="entry name" value="Sulfotransfer_1"/>
    <property type="match status" value="1"/>
</dbReference>
<dbReference type="InterPro" id="IPR037359">
    <property type="entry name" value="NST/OST"/>
</dbReference>
<dbReference type="PANTHER" id="PTHR10605">
    <property type="entry name" value="HEPARAN SULFATE SULFOTRANSFERASE"/>
    <property type="match status" value="1"/>
</dbReference>
<dbReference type="SUPFAM" id="SSF52540">
    <property type="entry name" value="P-loop containing nucleoside triphosphate hydrolases"/>
    <property type="match status" value="1"/>
</dbReference>
<dbReference type="EMBL" id="JACBXS010000006">
    <property type="protein sequence ID" value="NYS24221.1"/>
    <property type="molecule type" value="Genomic_DNA"/>
</dbReference>
<proteinExistence type="predicted"/>
<protein>
    <submittedName>
        <fullName evidence="4">Sulfotransferase domain-containing protein</fullName>
    </submittedName>
</protein>
<dbReference type="PANTHER" id="PTHR10605:SF56">
    <property type="entry name" value="BIFUNCTIONAL HEPARAN SULFATE N-DEACETYLASE_N-SULFOTRANSFERASE"/>
    <property type="match status" value="1"/>
</dbReference>
<dbReference type="Proteomes" id="UP000529417">
    <property type="component" value="Unassembled WGS sequence"/>
</dbReference>
<evidence type="ECO:0000313" key="5">
    <source>
        <dbReference type="Proteomes" id="UP000529417"/>
    </source>
</evidence>
<dbReference type="GO" id="GO:0008146">
    <property type="term" value="F:sulfotransferase activity"/>
    <property type="evidence" value="ECO:0007669"/>
    <property type="project" value="InterPro"/>
</dbReference>